<gene>
    <name evidence="5" type="ORF">CPELLU_LOCUS10880</name>
</gene>
<keyword evidence="2" id="KW-0863">Zinc-finger</keyword>
<dbReference type="EMBL" id="CAJVQA010009236">
    <property type="protein sequence ID" value="CAG8682614.1"/>
    <property type="molecule type" value="Genomic_DNA"/>
</dbReference>
<evidence type="ECO:0000256" key="1">
    <source>
        <dbReference type="ARBA" id="ARBA00022723"/>
    </source>
</evidence>
<keyword evidence="1" id="KW-0479">Metal-binding</keyword>
<proteinExistence type="predicted"/>
<keyword evidence="3" id="KW-0862">Zinc</keyword>
<evidence type="ECO:0000259" key="4">
    <source>
        <dbReference type="Pfam" id="PF02892"/>
    </source>
</evidence>
<accession>A0A9N9HEL6</accession>
<sequence>MSSPSALFYDEMQEPIDVLSGDKAQKPTYKLSCDKAQGLTSMAYDEFNDNESISAEAVSESSKNKDGLITIVMCKFCNKNLKIQEDESMSSFRKHLNTKHRNKVPELKKSNDDNNNKVQCVLVLDMLNNKANEKHNHELFDPKKFTDLVKKWVIKHNWSFHIVEDDVLNQYLHIWILMRKV</sequence>
<keyword evidence="6" id="KW-1185">Reference proteome</keyword>
<comment type="caution">
    <text evidence="5">The sequence shown here is derived from an EMBL/GenBank/DDBJ whole genome shotgun (WGS) entry which is preliminary data.</text>
</comment>
<dbReference type="OrthoDB" id="10497323at2759"/>
<dbReference type="GO" id="GO:0003677">
    <property type="term" value="F:DNA binding"/>
    <property type="evidence" value="ECO:0007669"/>
    <property type="project" value="InterPro"/>
</dbReference>
<evidence type="ECO:0000256" key="2">
    <source>
        <dbReference type="ARBA" id="ARBA00022771"/>
    </source>
</evidence>
<name>A0A9N9HEL6_9GLOM</name>
<dbReference type="InterPro" id="IPR003656">
    <property type="entry name" value="Znf_BED"/>
</dbReference>
<dbReference type="Pfam" id="PF02892">
    <property type="entry name" value="zf-BED"/>
    <property type="match status" value="1"/>
</dbReference>
<evidence type="ECO:0000256" key="3">
    <source>
        <dbReference type="ARBA" id="ARBA00022833"/>
    </source>
</evidence>
<dbReference type="AlphaFoldDB" id="A0A9N9HEL6"/>
<evidence type="ECO:0000313" key="6">
    <source>
        <dbReference type="Proteomes" id="UP000789759"/>
    </source>
</evidence>
<feature type="domain" description="BED-type" evidence="4">
    <location>
        <begin position="70"/>
        <end position="101"/>
    </location>
</feature>
<protein>
    <submittedName>
        <fullName evidence="5">24663_t:CDS:1</fullName>
    </submittedName>
</protein>
<evidence type="ECO:0000313" key="5">
    <source>
        <dbReference type="EMBL" id="CAG8682614.1"/>
    </source>
</evidence>
<reference evidence="5" key="1">
    <citation type="submission" date="2021-06" db="EMBL/GenBank/DDBJ databases">
        <authorList>
            <person name="Kallberg Y."/>
            <person name="Tangrot J."/>
            <person name="Rosling A."/>
        </authorList>
    </citation>
    <scope>NUCLEOTIDE SEQUENCE</scope>
    <source>
        <strain evidence="5">FL966</strain>
    </source>
</reference>
<organism evidence="5 6">
    <name type="scientific">Cetraspora pellucida</name>
    <dbReference type="NCBI Taxonomy" id="1433469"/>
    <lineage>
        <taxon>Eukaryota</taxon>
        <taxon>Fungi</taxon>
        <taxon>Fungi incertae sedis</taxon>
        <taxon>Mucoromycota</taxon>
        <taxon>Glomeromycotina</taxon>
        <taxon>Glomeromycetes</taxon>
        <taxon>Diversisporales</taxon>
        <taxon>Gigasporaceae</taxon>
        <taxon>Cetraspora</taxon>
    </lineage>
</organism>
<dbReference type="GO" id="GO:0008270">
    <property type="term" value="F:zinc ion binding"/>
    <property type="evidence" value="ECO:0007669"/>
    <property type="project" value="UniProtKB-KW"/>
</dbReference>
<dbReference type="Proteomes" id="UP000789759">
    <property type="component" value="Unassembled WGS sequence"/>
</dbReference>